<keyword evidence="2" id="KW-1015">Disulfide bond</keyword>
<evidence type="ECO:0000313" key="5">
    <source>
        <dbReference type="EMBL" id="ORX83701.1"/>
    </source>
</evidence>
<dbReference type="InterPro" id="IPR018371">
    <property type="entry name" value="Chitin-binding_1_CS"/>
</dbReference>
<keyword evidence="1 2" id="KW-0147">Chitin-binding</keyword>
<dbReference type="Proteomes" id="UP000193944">
    <property type="component" value="Unassembled WGS sequence"/>
</dbReference>
<proteinExistence type="predicted"/>
<protein>
    <recommendedName>
        <fullName evidence="4">Chitin-binding type-1 domain-containing protein</fullName>
    </recommendedName>
</protein>
<feature type="disulfide bond" evidence="2">
    <location>
        <begin position="105"/>
        <end position="119"/>
    </location>
</feature>
<keyword evidence="6" id="KW-1185">Reference proteome</keyword>
<keyword evidence="3" id="KW-1133">Transmembrane helix</keyword>
<dbReference type="AlphaFoldDB" id="A0A1Y1XD36"/>
<comment type="caution">
    <text evidence="5">The sequence shown here is derived from an EMBL/GenBank/DDBJ whole genome shotgun (WGS) entry which is preliminary data.</text>
</comment>
<dbReference type="SMART" id="SM00270">
    <property type="entry name" value="ChtBD1"/>
    <property type="match status" value="1"/>
</dbReference>
<comment type="caution">
    <text evidence="2">Lacks conserved residue(s) required for the propagation of feature annotation.</text>
</comment>
<dbReference type="Gene3D" id="3.30.60.10">
    <property type="entry name" value="Endochitinase-like"/>
    <property type="match status" value="1"/>
</dbReference>
<dbReference type="PROSITE" id="PS50941">
    <property type="entry name" value="CHIT_BIND_I_2"/>
    <property type="match status" value="1"/>
</dbReference>
<feature type="transmembrane region" description="Helical" evidence="3">
    <location>
        <begin position="132"/>
        <end position="157"/>
    </location>
</feature>
<evidence type="ECO:0000313" key="6">
    <source>
        <dbReference type="Proteomes" id="UP000193944"/>
    </source>
</evidence>
<dbReference type="OrthoDB" id="649016at2759"/>
<evidence type="ECO:0000256" key="1">
    <source>
        <dbReference type="ARBA" id="ARBA00022669"/>
    </source>
</evidence>
<evidence type="ECO:0000256" key="2">
    <source>
        <dbReference type="PROSITE-ProRule" id="PRU00261"/>
    </source>
</evidence>
<dbReference type="GO" id="GO:0008061">
    <property type="term" value="F:chitin binding"/>
    <property type="evidence" value="ECO:0007669"/>
    <property type="project" value="UniProtKB-UniRule"/>
</dbReference>
<dbReference type="CDD" id="cd00035">
    <property type="entry name" value="ChtBD1"/>
    <property type="match status" value="1"/>
</dbReference>
<dbReference type="PROSITE" id="PS00026">
    <property type="entry name" value="CHIT_BIND_I_1"/>
    <property type="match status" value="1"/>
</dbReference>
<feature type="disulfide bond" evidence="2">
    <location>
        <begin position="100"/>
        <end position="112"/>
    </location>
</feature>
<keyword evidence="3" id="KW-0472">Membrane</keyword>
<feature type="domain" description="Chitin-binding type-1" evidence="4">
    <location>
        <begin position="89"/>
        <end position="129"/>
    </location>
</feature>
<dbReference type="EMBL" id="MCFG01000067">
    <property type="protein sequence ID" value="ORX83701.1"/>
    <property type="molecule type" value="Genomic_DNA"/>
</dbReference>
<dbReference type="InterPro" id="IPR001002">
    <property type="entry name" value="Chitin-bd_1"/>
</dbReference>
<organism evidence="5 6">
    <name type="scientific">Anaeromyces robustus</name>
    <dbReference type="NCBI Taxonomy" id="1754192"/>
    <lineage>
        <taxon>Eukaryota</taxon>
        <taxon>Fungi</taxon>
        <taxon>Fungi incertae sedis</taxon>
        <taxon>Chytridiomycota</taxon>
        <taxon>Chytridiomycota incertae sedis</taxon>
        <taxon>Neocallimastigomycetes</taxon>
        <taxon>Neocallimastigales</taxon>
        <taxon>Neocallimastigaceae</taxon>
        <taxon>Anaeromyces</taxon>
    </lineage>
</organism>
<dbReference type="InterPro" id="IPR036861">
    <property type="entry name" value="Endochitinase-like_sf"/>
</dbReference>
<sequence>MTKYDINFINNFNSRKDWFYELDPKKYIVANKDCSNTVLDRTERDSINPFKNCPSRIEDVKYTDCRNSYKKGNDPNSFNIFSENINNKGSKCGQNNGLNCRTNNCCSKYGYCGTTNDYCGKGCQGHFGHYNIIIYVVVVIGVISVIGVVGVIGGWMFES</sequence>
<reference evidence="5 6" key="1">
    <citation type="submission" date="2016-08" db="EMBL/GenBank/DDBJ databases">
        <title>A Parts List for Fungal Cellulosomes Revealed by Comparative Genomics.</title>
        <authorList>
            <consortium name="DOE Joint Genome Institute"/>
            <person name="Haitjema C.H."/>
            <person name="Gilmore S.P."/>
            <person name="Henske J.K."/>
            <person name="Solomon K.V."/>
            <person name="De Groot R."/>
            <person name="Kuo A."/>
            <person name="Mondo S.J."/>
            <person name="Salamov A.A."/>
            <person name="Labutti K."/>
            <person name="Zhao Z."/>
            <person name="Chiniquy J."/>
            <person name="Barry K."/>
            <person name="Brewer H.M."/>
            <person name="Purvine S.O."/>
            <person name="Wright A.T."/>
            <person name="Boxma B."/>
            <person name="Van Alen T."/>
            <person name="Hackstein J.H."/>
            <person name="Baker S.E."/>
            <person name="Grigoriev I.V."/>
            <person name="O'Malley M.A."/>
        </authorList>
    </citation>
    <scope>NUCLEOTIDE SEQUENCE [LARGE SCALE GENOMIC DNA]</scope>
    <source>
        <strain evidence="5 6">S4</strain>
    </source>
</reference>
<reference evidence="5 6" key="2">
    <citation type="submission" date="2016-08" db="EMBL/GenBank/DDBJ databases">
        <title>Pervasive Adenine N6-methylation of Active Genes in Fungi.</title>
        <authorList>
            <consortium name="DOE Joint Genome Institute"/>
            <person name="Mondo S.J."/>
            <person name="Dannebaum R.O."/>
            <person name="Kuo R.C."/>
            <person name="Labutti K."/>
            <person name="Haridas S."/>
            <person name="Kuo A."/>
            <person name="Salamov A."/>
            <person name="Ahrendt S.R."/>
            <person name="Lipzen A."/>
            <person name="Sullivan W."/>
            <person name="Andreopoulos W.B."/>
            <person name="Clum A."/>
            <person name="Lindquist E."/>
            <person name="Daum C."/>
            <person name="Ramamoorthy G.K."/>
            <person name="Gryganskyi A."/>
            <person name="Culley D."/>
            <person name="Magnuson J.K."/>
            <person name="James T.Y."/>
            <person name="O'Malley M.A."/>
            <person name="Stajich J.E."/>
            <person name="Spatafora J.W."/>
            <person name="Visel A."/>
            <person name="Grigoriev I.V."/>
        </authorList>
    </citation>
    <scope>NUCLEOTIDE SEQUENCE [LARGE SCALE GENOMIC DNA]</scope>
    <source>
        <strain evidence="5 6">S4</strain>
    </source>
</reference>
<dbReference type="Pfam" id="PF00187">
    <property type="entry name" value="Chitin_bind_1"/>
    <property type="match status" value="1"/>
</dbReference>
<name>A0A1Y1XD36_9FUNG</name>
<keyword evidence="3" id="KW-0812">Transmembrane</keyword>
<dbReference type="SUPFAM" id="SSF57016">
    <property type="entry name" value="Plant lectins/antimicrobial peptides"/>
    <property type="match status" value="1"/>
</dbReference>
<evidence type="ECO:0000256" key="3">
    <source>
        <dbReference type="SAM" id="Phobius"/>
    </source>
</evidence>
<gene>
    <name evidence="5" type="ORF">BCR32DRAFT_277776</name>
</gene>
<accession>A0A1Y1XD36</accession>
<evidence type="ECO:0000259" key="4">
    <source>
        <dbReference type="PROSITE" id="PS50941"/>
    </source>
</evidence>